<organism evidence="1 2">
    <name type="scientific">Sulfurisphaera tokodaii</name>
    <dbReference type="NCBI Taxonomy" id="111955"/>
    <lineage>
        <taxon>Archaea</taxon>
        <taxon>Thermoproteota</taxon>
        <taxon>Thermoprotei</taxon>
        <taxon>Sulfolobales</taxon>
        <taxon>Sulfolobaceae</taxon>
        <taxon>Sulfurisphaera</taxon>
    </lineage>
</organism>
<dbReference type="EMBL" id="DUJO01000051">
    <property type="protein sequence ID" value="HII74845.1"/>
    <property type="molecule type" value="Genomic_DNA"/>
</dbReference>
<dbReference type="OMA" id="NPRIFRQ"/>
<evidence type="ECO:0000313" key="1">
    <source>
        <dbReference type="EMBL" id="HII74845.1"/>
    </source>
</evidence>
<dbReference type="RefSeq" id="WP_010978440.1">
    <property type="nucleotide sequence ID" value="NZ_BAABQO010000011.1"/>
</dbReference>
<proteinExistence type="predicted"/>
<evidence type="ECO:0000313" key="2">
    <source>
        <dbReference type="Proteomes" id="UP000646844"/>
    </source>
</evidence>
<comment type="caution">
    <text evidence="1">The sequence shown here is derived from an EMBL/GenBank/DDBJ whole genome shotgun (WGS) entry which is preliminary data.</text>
</comment>
<reference evidence="1" key="1">
    <citation type="journal article" date="2020" name="bioRxiv">
        <title>A rank-normalized archaeal taxonomy based on genome phylogeny resolves widespread incomplete and uneven classifications.</title>
        <authorList>
            <person name="Rinke C."/>
            <person name="Chuvochina M."/>
            <person name="Mussig A.J."/>
            <person name="Chaumeil P.-A."/>
            <person name="Waite D.W."/>
            <person name="Whitman W.B."/>
            <person name="Parks D.H."/>
            <person name="Hugenholtz P."/>
        </authorList>
    </citation>
    <scope>NUCLEOTIDE SEQUENCE</scope>
    <source>
        <strain evidence="1">UBA8838</strain>
    </source>
</reference>
<sequence length="176" mass="20182">MVKKVALRVSDPKLMYYLISNLKKFNILIAEDGDIIITDNLIKKFNFDKLIGYIVCKVRGKDNFNELLIGIDTNKEEKLTVVVVGDGELIYSENSNLMEIEEKISNIVYMFPHKKLYIGVGGGNKIGELVYRMLKIKFTETKIVNENKTSSKNPFINIKDRDIRAAYLIALRSTLR</sequence>
<accession>A0A832TIU0</accession>
<dbReference type="AlphaFoldDB" id="A0A832TIU0"/>
<gene>
    <name evidence="1" type="ORF">HA332_10815</name>
</gene>
<dbReference type="Proteomes" id="UP000646844">
    <property type="component" value="Unassembled WGS sequence"/>
</dbReference>
<name>A0A832TIU0_9CREN</name>
<dbReference type="GeneID" id="1458406"/>
<protein>
    <submittedName>
        <fullName evidence="1">Uncharacterized protein</fullName>
    </submittedName>
</protein>